<accession>A0A858RH89</accession>
<sequence length="208" mass="23703">MGIDNRIAVSFTTLPQEFTGHLITQLVAAMKSFGFVSGGRTFHEIRSDKALLIEFPFPEGIDVIHAPLERLWDFVTKYKRISLGFSRDFTSYGWDDDLELSPLVQTWWFSFYFKDPANVFDSVTLWTEAAAFYPPTDSAPDNFDNSLIRLVERVAEVLHGFFSSSRTYGYAEPKHGELEDPTVFLISAGETRRVSDCDPGWIEPIKKL</sequence>
<protein>
    <submittedName>
        <fullName evidence="1">Uncharacterized protein</fullName>
    </submittedName>
</protein>
<reference evidence="1 2" key="1">
    <citation type="submission" date="2020-04" db="EMBL/GenBank/DDBJ databases">
        <title>Luteolibacter sp. G-1-1-1 isolated from soil.</title>
        <authorList>
            <person name="Dahal R.H."/>
        </authorList>
    </citation>
    <scope>NUCLEOTIDE SEQUENCE [LARGE SCALE GENOMIC DNA]</scope>
    <source>
        <strain evidence="1 2">G-1-1-1</strain>
    </source>
</reference>
<dbReference type="RefSeq" id="WP_169454254.1">
    <property type="nucleotide sequence ID" value="NZ_CP051774.1"/>
</dbReference>
<evidence type="ECO:0000313" key="1">
    <source>
        <dbReference type="EMBL" id="QJE95941.1"/>
    </source>
</evidence>
<dbReference type="KEGG" id="luo:HHL09_09155"/>
<evidence type="ECO:0000313" key="2">
    <source>
        <dbReference type="Proteomes" id="UP000501812"/>
    </source>
</evidence>
<organism evidence="1 2">
    <name type="scientific">Luteolibacter luteus</name>
    <dbReference type="NCBI Taxonomy" id="2728835"/>
    <lineage>
        <taxon>Bacteria</taxon>
        <taxon>Pseudomonadati</taxon>
        <taxon>Verrucomicrobiota</taxon>
        <taxon>Verrucomicrobiia</taxon>
        <taxon>Verrucomicrobiales</taxon>
        <taxon>Verrucomicrobiaceae</taxon>
        <taxon>Luteolibacter</taxon>
    </lineage>
</organism>
<proteinExistence type="predicted"/>
<keyword evidence="2" id="KW-1185">Reference proteome</keyword>
<dbReference type="Proteomes" id="UP000501812">
    <property type="component" value="Chromosome"/>
</dbReference>
<gene>
    <name evidence="1" type="ORF">HHL09_09155</name>
</gene>
<dbReference type="AlphaFoldDB" id="A0A858RH89"/>
<name>A0A858RH89_9BACT</name>
<dbReference type="EMBL" id="CP051774">
    <property type="protein sequence ID" value="QJE95941.1"/>
    <property type="molecule type" value="Genomic_DNA"/>
</dbReference>